<reference evidence="8" key="1">
    <citation type="submission" date="2015-02" db="EMBL/GenBank/DDBJ databases">
        <authorList>
            <person name="Gon?alves P."/>
        </authorList>
    </citation>
    <scope>NUCLEOTIDE SEQUENCE [LARGE SCALE GENOMIC DNA]</scope>
</reference>
<keyword evidence="3 6" id="KW-1133">Transmembrane helix</keyword>
<feature type="region of interest" description="Disordered" evidence="5">
    <location>
        <begin position="429"/>
        <end position="469"/>
    </location>
</feature>
<evidence type="ECO:0000256" key="4">
    <source>
        <dbReference type="ARBA" id="ARBA00023136"/>
    </source>
</evidence>
<organism evidence="7 8">
    <name type="scientific">Sporidiobolus salmonicolor</name>
    <name type="common">Yeast-like fungus</name>
    <name type="synonym">Sporobolomyces salmonicolor</name>
    <dbReference type="NCBI Taxonomy" id="5005"/>
    <lineage>
        <taxon>Eukaryota</taxon>
        <taxon>Fungi</taxon>
        <taxon>Dikarya</taxon>
        <taxon>Basidiomycota</taxon>
        <taxon>Pucciniomycotina</taxon>
        <taxon>Microbotryomycetes</taxon>
        <taxon>Sporidiobolales</taxon>
        <taxon>Sporidiobolaceae</taxon>
        <taxon>Sporobolomyces</taxon>
    </lineage>
</organism>
<gene>
    <name evidence="7" type="primary">SPOSA6832_01015</name>
</gene>
<dbReference type="Proteomes" id="UP000243876">
    <property type="component" value="Unassembled WGS sequence"/>
</dbReference>
<protein>
    <submittedName>
        <fullName evidence="7">SPOSA6832_01015-mRNA-1:cds</fullName>
    </submittedName>
</protein>
<evidence type="ECO:0000256" key="5">
    <source>
        <dbReference type="SAM" id="MobiDB-lite"/>
    </source>
</evidence>
<evidence type="ECO:0000256" key="2">
    <source>
        <dbReference type="ARBA" id="ARBA00022692"/>
    </source>
</evidence>
<keyword evidence="2 6" id="KW-0812">Transmembrane</keyword>
<keyword evidence="4 6" id="KW-0472">Membrane</keyword>
<dbReference type="InterPro" id="IPR051694">
    <property type="entry name" value="Immunoregulatory_rcpt-like"/>
</dbReference>
<feature type="compositionally biased region" description="Low complexity" evidence="5">
    <location>
        <begin position="440"/>
        <end position="455"/>
    </location>
</feature>
<accession>A0A0D6EHU3</accession>
<feature type="transmembrane region" description="Helical" evidence="6">
    <location>
        <begin position="231"/>
        <end position="255"/>
    </location>
</feature>
<dbReference type="AlphaFoldDB" id="A0A0D6EHU3"/>
<feature type="compositionally biased region" description="Polar residues" evidence="5">
    <location>
        <begin position="1"/>
        <end position="14"/>
    </location>
</feature>
<dbReference type="GO" id="GO:0071944">
    <property type="term" value="C:cell periphery"/>
    <property type="evidence" value="ECO:0007669"/>
    <property type="project" value="UniProtKB-ARBA"/>
</dbReference>
<feature type="compositionally biased region" description="Low complexity" evidence="5">
    <location>
        <begin position="18"/>
        <end position="55"/>
    </location>
</feature>
<evidence type="ECO:0000313" key="7">
    <source>
        <dbReference type="EMBL" id="CEQ39476.1"/>
    </source>
</evidence>
<name>A0A0D6EHU3_SPOSA</name>
<evidence type="ECO:0000256" key="3">
    <source>
        <dbReference type="ARBA" id="ARBA00022989"/>
    </source>
</evidence>
<proteinExistence type="predicted"/>
<feature type="transmembrane region" description="Helical" evidence="6">
    <location>
        <begin position="181"/>
        <end position="203"/>
    </location>
</feature>
<evidence type="ECO:0000313" key="8">
    <source>
        <dbReference type="Proteomes" id="UP000243876"/>
    </source>
</evidence>
<sequence>MDTPGGRTSSSASNDGGAPSATATTSVSSSITAASPTTSARADPTTSSSDAGSTSSSSVVVSVELSGVYDLFLPFFPIRRKFNLVFRFSELERKPEELLSHSVQLHHNLRSNVIVLYIVFRLLAANKLDIVRLLFIRHFRDVVLGRTNNFDRRADNDEQQQYQRGRRREHFDNGKQRQPNYTLTTSGTVVVVTSVVTAVITGAEPSSSGSGSRSLNGSASSGNSFFSNTGAVAGTFVVVGLVAAGIVIFLGFFFVRRKRARRLDEDIRVAAGGAGDGGAGVNRFNDDDEEDLFGAASEGHHSSGYMSSYGSVPLVSAAAAGGFAQRPLSGYDLSSVAGPVGAMGAGGARTSFEPGHSPSHSLGSIPPHQMPGFGPSAAAGYNGYGTGNAQYGAGASRSHEGALHDDWAEYVDGVAGAGAYSGAGLLAGRKGSSGEGSPGEHGSQEGMVGSGNSHSGHGHSPKFRDSGESYYAPTVHLSNGTHGDPDVAAFRNSLYGGLATEGGSPPLVPPKAIDDRLDPDAIDAEAASLADEHDYSRRILRVANPSDT</sequence>
<comment type="subcellular location">
    <subcellularLocation>
        <location evidence="1">Membrane</location>
        <topology evidence="1">Single-pass membrane protein</topology>
    </subcellularLocation>
</comment>
<evidence type="ECO:0000256" key="1">
    <source>
        <dbReference type="ARBA" id="ARBA00004167"/>
    </source>
</evidence>
<feature type="region of interest" description="Disordered" evidence="5">
    <location>
        <begin position="1"/>
        <end position="55"/>
    </location>
</feature>
<dbReference type="EMBL" id="CENE01000003">
    <property type="protein sequence ID" value="CEQ39476.1"/>
    <property type="molecule type" value="Genomic_DNA"/>
</dbReference>
<keyword evidence="8" id="KW-1185">Reference proteome</keyword>
<dbReference type="OrthoDB" id="2537459at2759"/>
<evidence type="ECO:0000256" key="6">
    <source>
        <dbReference type="SAM" id="Phobius"/>
    </source>
</evidence>
<dbReference type="GO" id="GO:0016020">
    <property type="term" value="C:membrane"/>
    <property type="evidence" value="ECO:0007669"/>
    <property type="project" value="UniProtKB-SubCell"/>
</dbReference>
<feature type="non-terminal residue" evidence="7">
    <location>
        <position position="1"/>
    </location>
</feature>
<feature type="region of interest" description="Disordered" evidence="5">
    <location>
        <begin position="154"/>
        <end position="181"/>
    </location>
</feature>
<dbReference type="PANTHER" id="PTHR15549">
    <property type="entry name" value="PAIRED IMMUNOGLOBULIN-LIKE TYPE 2 RECEPTOR"/>
    <property type="match status" value="1"/>
</dbReference>